<keyword evidence="1" id="KW-1133">Transmembrane helix</keyword>
<feature type="transmembrane region" description="Helical" evidence="1">
    <location>
        <begin position="9"/>
        <end position="27"/>
    </location>
</feature>
<protein>
    <recommendedName>
        <fullName evidence="4">ThuA-like domain-containing protein</fullName>
    </recommendedName>
</protein>
<reference evidence="2 3" key="1">
    <citation type="submission" date="2021-03" db="EMBL/GenBank/DDBJ databases">
        <title>Muricauda lutimaris sp. nov. and Muricauda ruestringensis sp. nov, two marine members of the Flavobacteriaceae isolated from deep sea sediments of Western Pacific.</title>
        <authorList>
            <person name="Zhao S."/>
            <person name="Liu R."/>
        </authorList>
    </citation>
    <scope>NUCLEOTIDE SEQUENCE [LARGE SCALE GENOMIC DNA]</scope>
    <source>
        <strain evidence="2 3">BC31-3-A3</strain>
    </source>
</reference>
<evidence type="ECO:0008006" key="4">
    <source>
        <dbReference type="Google" id="ProtNLM"/>
    </source>
</evidence>
<accession>A0ABS3FAX4</accession>
<dbReference type="Proteomes" id="UP000664807">
    <property type="component" value="Unassembled WGS sequence"/>
</dbReference>
<comment type="caution">
    <text evidence="2">The sequence shown here is derived from an EMBL/GenBank/DDBJ whole genome shotgun (WGS) entry which is preliminary data.</text>
</comment>
<proteinExistence type="predicted"/>
<name>A0ABS3FAX4_9FLAO</name>
<organism evidence="2 3">
    <name type="scientific">Flagellimonas profundi</name>
    <dbReference type="NCBI Taxonomy" id="2915620"/>
    <lineage>
        <taxon>Bacteria</taxon>
        <taxon>Pseudomonadati</taxon>
        <taxon>Bacteroidota</taxon>
        <taxon>Flavobacteriia</taxon>
        <taxon>Flavobacteriales</taxon>
        <taxon>Flavobacteriaceae</taxon>
        <taxon>Flagellimonas</taxon>
    </lineage>
</organism>
<evidence type="ECO:0000256" key="1">
    <source>
        <dbReference type="SAM" id="Phobius"/>
    </source>
</evidence>
<dbReference type="RefSeq" id="WP_207026012.1">
    <property type="nucleotide sequence ID" value="NZ_JAFLNM010000001.1"/>
</dbReference>
<gene>
    <name evidence="2" type="ORF">J0654_01585</name>
</gene>
<keyword evidence="1" id="KW-0812">Transmembrane</keyword>
<dbReference type="EMBL" id="JAFLNM010000001">
    <property type="protein sequence ID" value="MBO0340310.1"/>
    <property type="molecule type" value="Genomic_DNA"/>
</dbReference>
<evidence type="ECO:0000313" key="3">
    <source>
        <dbReference type="Proteomes" id="UP000664807"/>
    </source>
</evidence>
<evidence type="ECO:0000313" key="2">
    <source>
        <dbReference type="EMBL" id="MBO0340310.1"/>
    </source>
</evidence>
<keyword evidence="1" id="KW-0472">Membrane</keyword>
<sequence>MKARRYKVVIWILMGIIALFLLLALWYKQSHAMDLVEPYTVNSENFGRKLLIATQGSDFKDALVQDVITHYKNDSVFIKVIDVSGLPQVNHQDFDGILLVHTWEYNKPPQVVEEFIGDSKVKIQKVIAITTSGEGHRFIEGVDGISGESEVKFAHEYSDWAIMKLNSLLFEDTKDTLP</sequence>
<keyword evidence="3" id="KW-1185">Reference proteome</keyword>